<dbReference type="Gene3D" id="3.30.2090.10">
    <property type="entry name" value="Multidrug efflux transporter AcrB TolC docking domain, DN and DC subdomains"/>
    <property type="match status" value="2"/>
</dbReference>
<dbReference type="InterPro" id="IPR027463">
    <property type="entry name" value="AcrB_DN_DC_subdom"/>
</dbReference>
<dbReference type="Pfam" id="PF00873">
    <property type="entry name" value="ACR_tran"/>
    <property type="match status" value="1"/>
</dbReference>
<keyword evidence="3" id="KW-1185">Reference proteome</keyword>
<dbReference type="Gene3D" id="3.30.70.1320">
    <property type="entry name" value="Multidrug efflux transporter AcrB pore domain like"/>
    <property type="match status" value="1"/>
</dbReference>
<feature type="transmembrane region" description="Helical" evidence="1">
    <location>
        <begin position="952"/>
        <end position="970"/>
    </location>
</feature>
<dbReference type="SUPFAM" id="SSF82714">
    <property type="entry name" value="Multidrug efflux transporter AcrB TolC docking domain, DN and DC subdomains"/>
    <property type="match status" value="1"/>
</dbReference>
<keyword evidence="1" id="KW-0812">Transmembrane</keyword>
<evidence type="ECO:0000313" key="2">
    <source>
        <dbReference type="EMBL" id="MFD1927192.1"/>
    </source>
</evidence>
<evidence type="ECO:0000313" key="3">
    <source>
        <dbReference type="Proteomes" id="UP001597218"/>
    </source>
</evidence>
<dbReference type="PANTHER" id="PTHR32063">
    <property type="match status" value="1"/>
</dbReference>
<dbReference type="PANTHER" id="PTHR32063:SF24">
    <property type="entry name" value="CATION EFFLUX SYSTEM (ACRB_ACRD_ACRF FAMILY)"/>
    <property type="match status" value="1"/>
</dbReference>
<organism evidence="2 3">
    <name type="scientific">Sporosarcina siberiensis</name>
    <dbReference type="NCBI Taxonomy" id="1365606"/>
    <lineage>
        <taxon>Bacteria</taxon>
        <taxon>Bacillati</taxon>
        <taxon>Bacillota</taxon>
        <taxon>Bacilli</taxon>
        <taxon>Bacillales</taxon>
        <taxon>Caryophanaceae</taxon>
        <taxon>Sporosarcina</taxon>
    </lineage>
</organism>
<dbReference type="Gene3D" id="1.20.1640.10">
    <property type="entry name" value="Multidrug efflux transporter AcrB transmembrane domain"/>
    <property type="match status" value="2"/>
</dbReference>
<keyword evidence="1" id="KW-0472">Membrane</keyword>
<dbReference type="EMBL" id="JBHUGI010000006">
    <property type="protein sequence ID" value="MFD1927192.1"/>
    <property type="molecule type" value="Genomic_DNA"/>
</dbReference>
<feature type="transmembrane region" description="Helical" evidence="1">
    <location>
        <begin position="846"/>
        <end position="867"/>
    </location>
</feature>
<feature type="transmembrane region" description="Helical" evidence="1">
    <location>
        <begin position="902"/>
        <end position="926"/>
    </location>
</feature>
<dbReference type="Proteomes" id="UP001597218">
    <property type="component" value="Unassembled WGS sequence"/>
</dbReference>
<reference evidence="3" key="1">
    <citation type="journal article" date="2019" name="Int. J. Syst. Evol. Microbiol.">
        <title>The Global Catalogue of Microorganisms (GCM) 10K type strain sequencing project: providing services to taxonomists for standard genome sequencing and annotation.</title>
        <authorList>
            <consortium name="The Broad Institute Genomics Platform"/>
            <consortium name="The Broad Institute Genome Sequencing Center for Infectious Disease"/>
            <person name="Wu L."/>
            <person name="Ma J."/>
        </authorList>
    </citation>
    <scope>NUCLEOTIDE SEQUENCE [LARGE SCALE GENOMIC DNA]</scope>
    <source>
        <strain evidence="3">CGMCC 4.7177</strain>
    </source>
</reference>
<dbReference type="PRINTS" id="PR00702">
    <property type="entry name" value="ACRIFLAVINRP"/>
</dbReference>
<gene>
    <name evidence="2" type="ORF">ACFSFY_03840</name>
</gene>
<proteinExistence type="predicted"/>
<accession>A0ABW4SF70</accession>
<feature type="transmembrane region" description="Helical" evidence="1">
    <location>
        <begin position="452"/>
        <end position="477"/>
    </location>
</feature>
<dbReference type="Gene3D" id="3.30.70.1440">
    <property type="entry name" value="Multidrug efflux transporter AcrB pore domain"/>
    <property type="match status" value="1"/>
</dbReference>
<feature type="transmembrane region" description="Helical" evidence="1">
    <location>
        <begin position="976"/>
        <end position="1003"/>
    </location>
</feature>
<protein>
    <submittedName>
        <fullName evidence="2">Efflux RND transporter permease subunit</fullName>
    </submittedName>
</protein>
<evidence type="ECO:0000256" key="1">
    <source>
        <dbReference type="SAM" id="Phobius"/>
    </source>
</evidence>
<sequence>MTYLLKRSKLFIFLIFILMLIGAYTFLTLPKREIPETPVNLVMVSTILPGAEPLEVERTITNPLERAVKRVDGIDSMNSVSANSASIITLSLKDGIDNEQTISKLQQEVQGSANDLPENAQAPEVKKLDLAFPLVSYMFTGDDKVLSDLEKSFATLSDDIQSIEGVAGTSVKGFTEKQVMITLDPEKLGENRLQPFDVLSVLQQANQPLSLGTHFDGKERVVLTVKQDEGIEKLKQLQIGNAGVPLAKLADIGEVAKEAKDIVTFEGLSAISYTIFLQPGQDVPSIDKTIDNKMDRYIKDLPKEVTAHTYESQADNVNSIFNSLYISLLIAVIAVLVVTTAGLTLFGSFAVALTVLASVLVGLIPIPFMGVDLNQISVIGLIIAIGILVDDSIVVNDNIQRRYKLGDSPLDGAVNGVKEVYTSIISSSLAIVVTFSPLLLLSGGNGAFIKALPSILITTIIASTILSVTLVPMLQYIKTKRRNNKISETPGFLGKPLEMIAVFYSEKVLRTVLKRPLLVGIGGLVIATGFLFLALLTPFEFFPAADKEEVTMNVRLAAGTTIDETNNEIQKIIDEVLNEDNNVKETAIFTGSGLPNLFASSMNNTGENTGQAVFRIKNDNTSASEFIEKWEPELRKRYSDAEIFLDTIVQGPPVGAPVTVTITGDDIDQLVKLRDDLKSRLLENGADIVTDNLGEPVPAIQYVPDRQALEDNGVSLSLVSNQLQLLTQGVPLFKLYEGTISKQVVLNVKGVNEGEVVDLSQIVVPSMTTPGPPKLVPLDELLASEKISLLAQVPHEKGERAITLKAYGESDGFKAAMLNAAEAEKKDLPKGYAISTGGENSDQQEFFAEIGILFLVVLLLVYLVIAFQFKSFSLPFLVLFAVYLGISGAILGLFITQTPLSFLGIMGIVSLTGIVVRNAVVLIDFVEARRHLGNMDVIEAIVESGYARVKPIILTSLTSIVALIPVAVSGDPLFEALAITIIAGLAFSSLFTLVMIPSLYLVYYKLIGHKAERI</sequence>
<feature type="transmembrane region" description="Helical" evidence="1">
    <location>
        <begin position="324"/>
        <end position="343"/>
    </location>
</feature>
<dbReference type="SUPFAM" id="SSF82866">
    <property type="entry name" value="Multidrug efflux transporter AcrB transmembrane domain"/>
    <property type="match status" value="2"/>
</dbReference>
<dbReference type="Gene3D" id="3.30.70.1430">
    <property type="entry name" value="Multidrug efflux transporter AcrB pore domain"/>
    <property type="match status" value="2"/>
</dbReference>
<dbReference type="SUPFAM" id="SSF82693">
    <property type="entry name" value="Multidrug efflux transporter AcrB pore domain, PN1, PN2, PC1 and PC2 subdomains"/>
    <property type="match status" value="3"/>
</dbReference>
<name>A0ABW4SF70_9BACL</name>
<feature type="transmembrane region" description="Helical" evidence="1">
    <location>
        <begin position="350"/>
        <end position="370"/>
    </location>
</feature>
<feature type="transmembrane region" description="Helical" evidence="1">
    <location>
        <begin position="517"/>
        <end position="536"/>
    </location>
</feature>
<feature type="transmembrane region" description="Helical" evidence="1">
    <location>
        <begin position="376"/>
        <end position="399"/>
    </location>
</feature>
<dbReference type="RefSeq" id="WP_381535845.1">
    <property type="nucleotide sequence ID" value="NZ_JBHUGI010000006.1"/>
</dbReference>
<feature type="transmembrane region" description="Helical" evidence="1">
    <location>
        <begin position="420"/>
        <end position="440"/>
    </location>
</feature>
<feature type="transmembrane region" description="Helical" evidence="1">
    <location>
        <begin position="874"/>
        <end position="896"/>
    </location>
</feature>
<comment type="caution">
    <text evidence="2">The sequence shown here is derived from an EMBL/GenBank/DDBJ whole genome shotgun (WGS) entry which is preliminary data.</text>
</comment>
<dbReference type="InterPro" id="IPR001036">
    <property type="entry name" value="Acrflvin-R"/>
</dbReference>
<keyword evidence="1" id="KW-1133">Transmembrane helix</keyword>